<protein>
    <submittedName>
        <fullName evidence="2">Uncharacterized protein</fullName>
    </submittedName>
</protein>
<gene>
    <name evidence="2" type="ORF">DPMN_020905</name>
</gene>
<dbReference type="EMBL" id="JAIWYP010000001">
    <property type="protein sequence ID" value="KAH3896726.1"/>
    <property type="molecule type" value="Genomic_DNA"/>
</dbReference>
<evidence type="ECO:0000313" key="2">
    <source>
        <dbReference type="EMBL" id="KAH3896726.1"/>
    </source>
</evidence>
<sequence>MCIRVRDKSSNLTFQSVSSILKSSCFKWQTSQRKVSLDKGLARSSRVQRQRERERERERGRERERERERERDRERESREIELARERARERDIEQREL</sequence>
<reference evidence="2" key="2">
    <citation type="submission" date="2020-11" db="EMBL/GenBank/DDBJ databases">
        <authorList>
            <person name="McCartney M.A."/>
            <person name="Auch B."/>
            <person name="Kono T."/>
            <person name="Mallez S."/>
            <person name="Becker A."/>
            <person name="Gohl D.M."/>
            <person name="Silverstein K.A.T."/>
            <person name="Koren S."/>
            <person name="Bechman K.B."/>
            <person name="Herman A."/>
            <person name="Abrahante J.E."/>
            <person name="Garbe J."/>
        </authorList>
    </citation>
    <scope>NUCLEOTIDE SEQUENCE</scope>
    <source>
        <strain evidence="2">Duluth1</strain>
        <tissue evidence="2">Whole animal</tissue>
    </source>
</reference>
<keyword evidence="3" id="KW-1185">Reference proteome</keyword>
<reference evidence="2" key="1">
    <citation type="journal article" date="2019" name="bioRxiv">
        <title>The Genome of the Zebra Mussel, Dreissena polymorpha: A Resource for Invasive Species Research.</title>
        <authorList>
            <person name="McCartney M.A."/>
            <person name="Auch B."/>
            <person name="Kono T."/>
            <person name="Mallez S."/>
            <person name="Zhang Y."/>
            <person name="Obille A."/>
            <person name="Becker A."/>
            <person name="Abrahante J.E."/>
            <person name="Garbe J."/>
            <person name="Badalamenti J.P."/>
            <person name="Herman A."/>
            <person name="Mangelson H."/>
            <person name="Liachko I."/>
            <person name="Sullivan S."/>
            <person name="Sone E.D."/>
            <person name="Koren S."/>
            <person name="Silverstein K.A.T."/>
            <person name="Beckman K.B."/>
            <person name="Gohl D.M."/>
        </authorList>
    </citation>
    <scope>NUCLEOTIDE SEQUENCE</scope>
    <source>
        <strain evidence="2">Duluth1</strain>
        <tissue evidence="2">Whole animal</tissue>
    </source>
</reference>
<feature type="compositionally biased region" description="Basic and acidic residues" evidence="1">
    <location>
        <begin position="49"/>
        <end position="78"/>
    </location>
</feature>
<comment type="caution">
    <text evidence="2">The sequence shown here is derived from an EMBL/GenBank/DDBJ whole genome shotgun (WGS) entry which is preliminary data.</text>
</comment>
<organism evidence="2 3">
    <name type="scientific">Dreissena polymorpha</name>
    <name type="common">Zebra mussel</name>
    <name type="synonym">Mytilus polymorpha</name>
    <dbReference type="NCBI Taxonomy" id="45954"/>
    <lineage>
        <taxon>Eukaryota</taxon>
        <taxon>Metazoa</taxon>
        <taxon>Spiralia</taxon>
        <taxon>Lophotrochozoa</taxon>
        <taxon>Mollusca</taxon>
        <taxon>Bivalvia</taxon>
        <taxon>Autobranchia</taxon>
        <taxon>Heteroconchia</taxon>
        <taxon>Euheterodonta</taxon>
        <taxon>Imparidentia</taxon>
        <taxon>Neoheterodontei</taxon>
        <taxon>Myida</taxon>
        <taxon>Dreissenoidea</taxon>
        <taxon>Dreissenidae</taxon>
        <taxon>Dreissena</taxon>
    </lineage>
</organism>
<evidence type="ECO:0000313" key="3">
    <source>
        <dbReference type="Proteomes" id="UP000828390"/>
    </source>
</evidence>
<evidence type="ECO:0000256" key="1">
    <source>
        <dbReference type="SAM" id="MobiDB-lite"/>
    </source>
</evidence>
<accession>A0A9D4NM18</accession>
<name>A0A9D4NM18_DREPO</name>
<feature type="region of interest" description="Disordered" evidence="1">
    <location>
        <begin position="38"/>
        <end position="78"/>
    </location>
</feature>
<dbReference type="AlphaFoldDB" id="A0A9D4NM18"/>
<dbReference type="Proteomes" id="UP000828390">
    <property type="component" value="Unassembled WGS sequence"/>
</dbReference>
<proteinExistence type="predicted"/>